<feature type="transmembrane region" description="Helical" evidence="10">
    <location>
        <begin position="281"/>
        <end position="303"/>
    </location>
</feature>
<keyword evidence="3 10" id="KW-0812">Transmembrane</keyword>
<dbReference type="PRINTS" id="PR00896">
    <property type="entry name" value="VASOPRESSINR"/>
</dbReference>
<feature type="transmembrane region" description="Helical" evidence="10">
    <location>
        <begin position="318"/>
        <end position="337"/>
    </location>
</feature>
<dbReference type="PRINTS" id="PR00237">
    <property type="entry name" value="GPCRRHODOPSN"/>
</dbReference>
<protein>
    <submittedName>
        <fullName evidence="13">Adipokinetic hormone/corazonin-related peptide receptor variant I</fullName>
    </submittedName>
</protein>
<name>A0A9R0ENJ0_SPOFR</name>
<dbReference type="Proteomes" id="UP000829999">
    <property type="component" value="Chromosome 3"/>
</dbReference>
<dbReference type="SMART" id="SM01381">
    <property type="entry name" value="7TM_GPCR_Srsx"/>
    <property type="match status" value="1"/>
</dbReference>
<dbReference type="GO" id="GO:0042277">
    <property type="term" value="F:peptide binding"/>
    <property type="evidence" value="ECO:0007669"/>
    <property type="project" value="TreeGrafter"/>
</dbReference>
<dbReference type="PROSITE" id="PS00237">
    <property type="entry name" value="G_PROTEIN_RECEP_F1_1"/>
    <property type="match status" value="1"/>
</dbReference>
<keyword evidence="12" id="KW-1185">Reference proteome</keyword>
<dbReference type="PANTHER" id="PTHR24241:SF190">
    <property type="entry name" value="CARDIOACCELERATORY PEPTIDE RECEPTOR-LIKE PROTEIN"/>
    <property type="match status" value="1"/>
</dbReference>
<dbReference type="GO" id="GO:0005000">
    <property type="term" value="F:vasopressin receptor activity"/>
    <property type="evidence" value="ECO:0007669"/>
    <property type="project" value="InterPro"/>
</dbReference>
<keyword evidence="2" id="KW-1003">Cell membrane</keyword>
<evidence type="ECO:0000256" key="7">
    <source>
        <dbReference type="ARBA" id="ARBA00023170"/>
    </source>
</evidence>
<evidence type="ECO:0000256" key="1">
    <source>
        <dbReference type="ARBA" id="ARBA00004651"/>
    </source>
</evidence>
<dbReference type="CDD" id="cd15382">
    <property type="entry name" value="7tmA_AKHR"/>
    <property type="match status" value="1"/>
</dbReference>
<dbReference type="GO" id="GO:0032870">
    <property type="term" value="P:cellular response to hormone stimulus"/>
    <property type="evidence" value="ECO:0007669"/>
    <property type="project" value="TreeGrafter"/>
</dbReference>
<feature type="transmembrane region" description="Helical" evidence="10">
    <location>
        <begin position="128"/>
        <end position="152"/>
    </location>
</feature>
<evidence type="ECO:0000256" key="8">
    <source>
        <dbReference type="ARBA" id="ARBA00023180"/>
    </source>
</evidence>
<dbReference type="Pfam" id="PF00001">
    <property type="entry name" value="7tm_1"/>
    <property type="match status" value="1"/>
</dbReference>
<proteinExistence type="inferred from homology"/>
<feature type="transmembrane region" description="Helical" evidence="10">
    <location>
        <begin position="50"/>
        <end position="72"/>
    </location>
</feature>
<dbReference type="GeneID" id="118273818"/>
<dbReference type="OrthoDB" id="6435638at2759"/>
<keyword evidence="6 10" id="KW-0472">Membrane</keyword>
<evidence type="ECO:0000256" key="10">
    <source>
        <dbReference type="RuleBase" id="RU046427"/>
    </source>
</evidence>
<dbReference type="SUPFAM" id="SSF81321">
    <property type="entry name" value="Family A G protein-coupled receptor-like"/>
    <property type="match status" value="1"/>
</dbReference>
<evidence type="ECO:0000313" key="13">
    <source>
        <dbReference type="RefSeq" id="XP_035446854.1"/>
    </source>
</evidence>
<dbReference type="RefSeq" id="XP_035446854.1">
    <property type="nucleotide sequence ID" value="XM_035590961.2"/>
</dbReference>
<dbReference type="GO" id="GO:0005886">
    <property type="term" value="C:plasma membrane"/>
    <property type="evidence" value="ECO:0007669"/>
    <property type="project" value="UniProtKB-SubCell"/>
</dbReference>
<dbReference type="InterPro" id="IPR001817">
    <property type="entry name" value="Vasoprsn_rcpt"/>
</dbReference>
<evidence type="ECO:0000256" key="6">
    <source>
        <dbReference type="ARBA" id="ARBA00023136"/>
    </source>
</evidence>
<comment type="subcellular location">
    <subcellularLocation>
        <location evidence="1 10">Cell membrane</location>
        <topology evidence="1 10">Multi-pass membrane protein</topology>
    </subcellularLocation>
</comment>
<dbReference type="AlphaFoldDB" id="A0A9R0ENJ0"/>
<evidence type="ECO:0000256" key="5">
    <source>
        <dbReference type="ARBA" id="ARBA00023040"/>
    </source>
</evidence>
<comment type="similarity">
    <text evidence="10">Belongs to the G-protein coupled receptor 1 family. Vasopressin/oxytocin receptor subfamily.</text>
</comment>
<feature type="transmembrane region" description="Helical" evidence="10">
    <location>
        <begin position="84"/>
        <end position="108"/>
    </location>
</feature>
<keyword evidence="7 10" id="KW-0675">Receptor</keyword>
<feature type="transmembrane region" description="Helical" evidence="10">
    <location>
        <begin position="210"/>
        <end position="235"/>
    </location>
</feature>
<reference evidence="13" key="1">
    <citation type="submission" date="2025-08" db="UniProtKB">
        <authorList>
            <consortium name="RefSeq"/>
        </authorList>
    </citation>
    <scope>IDENTIFICATION</scope>
    <source>
        <tissue evidence="13">Whole larval tissue</tissue>
    </source>
</reference>
<feature type="transmembrane region" description="Helical" evidence="10">
    <location>
        <begin position="164"/>
        <end position="183"/>
    </location>
</feature>
<accession>A0A9R0ENJ0</accession>
<gene>
    <name evidence="13" type="primary">LOC118273818</name>
</gene>
<organism evidence="12 13">
    <name type="scientific">Spodoptera frugiperda</name>
    <name type="common">Fall armyworm</name>
    <dbReference type="NCBI Taxonomy" id="7108"/>
    <lineage>
        <taxon>Eukaryota</taxon>
        <taxon>Metazoa</taxon>
        <taxon>Ecdysozoa</taxon>
        <taxon>Arthropoda</taxon>
        <taxon>Hexapoda</taxon>
        <taxon>Insecta</taxon>
        <taxon>Pterygota</taxon>
        <taxon>Neoptera</taxon>
        <taxon>Endopterygota</taxon>
        <taxon>Lepidoptera</taxon>
        <taxon>Glossata</taxon>
        <taxon>Ditrysia</taxon>
        <taxon>Noctuoidea</taxon>
        <taxon>Noctuidae</taxon>
        <taxon>Amphipyrinae</taxon>
        <taxon>Spodoptera</taxon>
    </lineage>
</organism>
<dbReference type="CTD" id="100187569"/>
<dbReference type="InterPro" id="IPR000276">
    <property type="entry name" value="GPCR_Rhodpsn"/>
</dbReference>
<evidence type="ECO:0000259" key="11">
    <source>
        <dbReference type="PROSITE" id="PS50262"/>
    </source>
</evidence>
<sequence>MLLNNYDYEDETLQITTSEIDRKFWDYFDGATTASTNITETVLRDQGPVLVIYGILLAVGGVGNVAVLVSLARSRRRKSRVDLMMTHLALADVCVTCGVIPLEIGWKYTNAWLVGNLMCKLLLVLRAFGLYLSSNVLVCISVDRFFAVIYPLRLPVARRRSKQMLLCAWAFALACSLPQSVVFRVKRHPQVAGFEQCVSFGAFSSEQQEVVYNVFCLCAMYFLPLIVITVCYVCIFCEIHRSSKELDEKRMHRSSVGHVRLRRSDRRVLERARRRTLRMTVTIVAVFALCWLPYATITMWYMVDRESAAQVSPRVQDLLFVMAVSNSCMNPLVYGSYTLDIKGLLRRLLKKTCCHSSGASDTIGIDGSGSSSIKNRNVNLETPLMKSGNKVRTRLGVRFAETSLTAVPSRLEVPKVVRGPA</sequence>
<dbReference type="InterPro" id="IPR017452">
    <property type="entry name" value="GPCR_Rhodpsn_7TM"/>
</dbReference>
<evidence type="ECO:0000256" key="9">
    <source>
        <dbReference type="ARBA" id="ARBA00023224"/>
    </source>
</evidence>
<keyword evidence="4 10" id="KW-1133">Transmembrane helix</keyword>
<evidence type="ECO:0000256" key="3">
    <source>
        <dbReference type="ARBA" id="ARBA00022692"/>
    </source>
</evidence>
<keyword evidence="9 10" id="KW-0807">Transducer</keyword>
<evidence type="ECO:0000313" key="12">
    <source>
        <dbReference type="Proteomes" id="UP000829999"/>
    </source>
</evidence>
<dbReference type="Gene3D" id="1.20.1070.10">
    <property type="entry name" value="Rhodopsin 7-helix transmembrane proteins"/>
    <property type="match status" value="1"/>
</dbReference>
<feature type="domain" description="G-protein coupled receptors family 1 profile" evidence="11">
    <location>
        <begin position="63"/>
        <end position="334"/>
    </location>
</feature>
<evidence type="ECO:0000256" key="2">
    <source>
        <dbReference type="ARBA" id="ARBA00022475"/>
    </source>
</evidence>
<dbReference type="PROSITE" id="PS50262">
    <property type="entry name" value="G_PROTEIN_RECEP_F1_2"/>
    <property type="match status" value="1"/>
</dbReference>
<keyword evidence="8 10" id="KW-0325">Glycoprotein</keyword>
<keyword evidence="5 10" id="KW-0297">G-protein coupled receptor</keyword>
<evidence type="ECO:0000256" key="4">
    <source>
        <dbReference type="ARBA" id="ARBA00022989"/>
    </source>
</evidence>
<dbReference type="PANTHER" id="PTHR24241">
    <property type="entry name" value="NEUROPEPTIDE RECEPTOR-RELATED G-PROTEIN COUPLED RECEPTOR"/>
    <property type="match status" value="1"/>
</dbReference>